<dbReference type="Proteomes" id="UP000286186">
    <property type="component" value="Unassembled WGS sequence"/>
</dbReference>
<evidence type="ECO:0008006" key="5">
    <source>
        <dbReference type="Google" id="ProtNLM"/>
    </source>
</evidence>
<dbReference type="Gene3D" id="1.20.5.2950">
    <property type="match status" value="1"/>
</dbReference>
<dbReference type="EMBL" id="QRHR01000002">
    <property type="protein sequence ID" value="RHF90304.1"/>
    <property type="molecule type" value="Genomic_DNA"/>
</dbReference>
<evidence type="ECO:0000313" key="3">
    <source>
        <dbReference type="Proteomes" id="UP000284779"/>
    </source>
</evidence>
<dbReference type="AlphaFoldDB" id="A0A413R6A6"/>
<name>A0A413R6A6_9FIRM</name>
<keyword evidence="3" id="KW-1185">Reference proteome</keyword>
<gene>
    <name evidence="2" type="ORF">DW652_03185</name>
    <name evidence="1" type="ORF">DW944_09455</name>
</gene>
<reference evidence="3 4" key="1">
    <citation type="submission" date="2018-08" db="EMBL/GenBank/DDBJ databases">
        <title>A genome reference for cultivated species of the human gut microbiota.</title>
        <authorList>
            <person name="Zou Y."/>
            <person name="Xue W."/>
            <person name="Luo G."/>
        </authorList>
    </citation>
    <scope>NUCLEOTIDE SEQUENCE [LARGE SCALE GENOMIC DNA]</scope>
    <source>
        <strain evidence="2 4">AM23-22</strain>
        <strain evidence="1 3">AM44-11BH</strain>
    </source>
</reference>
<protein>
    <recommendedName>
        <fullName evidence="5">ATPase</fullName>
    </recommendedName>
</protein>
<sequence length="107" mass="12531">MSQDINSIIKQLAEIDSASAKILQKTQDEKAQYAEMIKQQKRAFDEDLQKKNDYEVSQFQLALDAENENALKQCRIDCDNDIEQLNRIYNENSAKWVDDIFNEIIKE</sequence>
<accession>A0A413R6A6</accession>
<dbReference type="RefSeq" id="WP_117901371.1">
    <property type="nucleotide sequence ID" value="NZ_CATZTO010000001.1"/>
</dbReference>
<comment type="caution">
    <text evidence="1">The sequence shown here is derived from an EMBL/GenBank/DDBJ whole genome shotgun (WGS) entry which is preliminary data.</text>
</comment>
<evidence type="ECO:0000313" key="1">
    <source>
        <dbReference type="EMBL" id="RHA17405.1"/>
    </source>
</evidence>
<proteinExistence type="predicted"/>
<evidence type="ECO:0000313" key="2">
    <source>
        <dbReference type="EMBL" id="RHF90304.1"/>
    </source>
</evidence>
<dbReference type="EMBL" id="QSFD01000009">
    <property type="protein sequence ID" value="RHA17405.1"/>
    <property type="molecule type" value="Genomic_DNA"/>
</dbReference>
<evidence type="ECO:0000313" key="4">
    <source>
        <dbReference type="Proteomes" id="UP000286186"/>
    </source>
</evidence>
<organism evidence="1 3">
    <name type="scientific">Eubacterium ventriosum</name>
    <dbReference type="NCBI Taxonomy" id="39496"/>
    <lineage>
        <taxon>Bacteria</taxon>
        <taxon>Bacillati</taxon>
        <taxon>Bacillota</taxon>
        <taxon>Clostridia</taxon>
        <taxon>Eubacteriales</taxon>
        <taxon>Eubacteriaceae</taxon>
        <taxon>Eubacterium</taxon>
    </lineage>
</organism>
<dbReference type="Proteomes" id="UP000284779">
    <property type="component" value="Unassembled WGS sequence"/>
</dbReference>